<feature type="transmembrane region" description="Helical" evidence="6">
    <location>
        <begin position="311"/>
        <end position="335"/>
    </location>
</feature>
<feature type="transmembrane region" description="Helical" evidence="6">
    <location>
        <begin position="7"/>
        <end position="28"/>
    </location>
</feature>
<dbReference type="PANTHER" id="PTHR23513:SF6">
    <property type="entry name" value="MAJOR FACILITATOR SUPERFAMILY ASSOCIATED DOMAIN-CONTAINING PROTEIN"/>
    <property type="match status" value="1"/>
</dbReference>
<keyword evidence="3 6" id="KW-0812">Transmembrane</keyword>
<feature type="transmembrane region" description="Helical" evidence="6">
    <location>
        <begin position="34"/>
        <end position="55"/>
    </location>
</feature>
<evidence type="ECO:0000256" key="1">
    <source>
        <dbReference type="ARBA" id="ARBA00004651"/>
    </source>
</evidence>
<feature type="transmembrane region" description="Helical" evidence="6">
    <location>
        <begin position="163"/>
        <end position="183"/>
    </location>
</feature>
<dbReference type="InterPro" id="IPR011701">
    <property type="entry name" value="MFS"/>
</dbReference>
<feature type="transmembrane region" description="Helical" evidence="6">
    <location>
        <begin position="347"/>
        <end position="370"/>
    </location>
</feature>
<feature type="transmembrane region" description="Helical" evidence="6">
    <location>
        <begin position="287"/>
        <end position="305"/>
    </location>
</feature>
<dbReference type="EMBL" id="CP071182">
    <property type="protein sequence ID" value="QSO47358.1"/>
    <property type="molecule type" value="Genomic_DNA"/>
</dbReference>
<keyword evidence="5 6" id="KW-0472">Membrane</keyword>
<organism evidence="7 8">
    <name type="scientific">Alicyclobacillus mengziensis</name>
    <dbReference type="NCBI Taxonomy" id="2931921"/>
    <lineage>
        <taxon>Bacteria</taxon>
        <taxon>Bacillati</taxon>
        <taxon>Bacillota</taxon>
        <taxon>Bacilli</taxon>
        <taxon>Bacillales</taxon>
        <taxon>Alicyclobacillaceae</taxon>
        <taxon>Alicyclobacillus</taxon>
    </lineage>
</organism>
<feature type="transmembrane region" description="Helical" evidence="6">
    <location>
        <begin position="376"/>
        <end position="396"/>
    </location>
</feature>
<accession>A0A9X7Z7L9</accession>
<reference evidence="7 8" key="1">
    <citation type="submission" date="2021-02" db="EMBL/GenBank/DDBJ databases">
        <title>Alicyclobacillus curvatus sp. nov. and Alicyclobacillus mengziensis sp. nov., two acidophilic bacteria isolated from acid mine drainage.</title>
        <authorList>
            <person name="Huang Y."/>
        </authorList>
    </citation>
    <scope>NUCLEOTIDE SEQUENCE [LARGE SCALE GENOMIC DNA]</scope>
    <source>
        <strain evidence="7 8">S30H14</strain>
    </source>
</reference>
<dbReference type="KEGG" id="afx:JZ786_23720"/>
<evidence type="ECO:0000313" key="7">
    <source>
        <dbReference type="EMBL" id="QSO47358.1"/>
    </source>
</evidence>
<dbReference type="Proteomes" id="UP000663505">
    <property type="component" value="Chromosome"/>
</dbReference>
<keyword evidence="4 6" id="KW-1133">Transmembrane helix</keyword>
<name>A0A9X7Z7L9_9BACL</name>
<dbReference type="CDD" id="cd06173">
    <property type="entry name" value="MFS_MefA_like"/>
    <property type="match status" value="1"/>
</dbReference>
<keyword evidence="8" id="KW-1185">Reference proteome</keyword>
<evidence type="ECO:0000256" key="4">
    <source>
        <dbReference type="ARBA" id="ARBA00022989"/>
    </source>
</evidence>
<feature type="transmembrane region" description="Helical" evidence="6">
    <location>
        <begin position="221"/>
        <end position="246"/>
    </location>
</feature>
<dbReference type="PANTHER" id="PTHR23513">
    <property type="entry name" value="INTEGRAL MEMBRANE EFFLUX PROTEIN-RELATED"/>
    <property type="match status" value="1"/>
</dbReference>
<evidence type="ECO:0000256" key="6">
    <source>
        <dbReference type="SAM" id="Phobius"/>
    </source>
</evidence>
<keyword evidence="2" id="KW-1003">Cell membrane</keyword>
<dbReference type="InterPro" id="IPR036259">
    <property type="entry name" value="MFS_trans_sf"/>
</dbReference>
<proteinExistence type="predicted"/>
<evidence type="ECO:0000313" key="8">
    <source>
        <dbReference type="Proteomes" id="UP000663505"/>
    </source>
</evidence>
<feature type="transmembrane region" description="Helical" evidence="6">
    <location>
        <begin position="136"/>
        <end position="157"/>
    </location>
</feature>
<dbReference type="Gene3D" id="1.20.1250.20">
    <property type="entry name" value="MFS general substrate transporter like domains"/>
    <property type="match status" value="1"/>
</dbReference>
<dbReference type="SUPFAM" id="SSF103473">
    <property type="entry name" value="MFS general substrate transporter"/>
    <property type="match status" value="1"/>
</dbReference>
<dbReference type="RefSeq" id="WP_206656711.1">
    <property type="nucleotide sequence ID" value="NZ_CP071182.1"/>
</dbReference>
<feature type="transmembrane region" description="Helical" evidence="6">
    <location>
        <begin position="67"/>
        <end position="88"/>
    </location>
</feature>
<dbReference type="GO" id="GO:0005886">
    <property type="term" value="C:plasma membrane"/>
    <property type="evidence" value="ECO:0007669"/>
    <property type="project" value="UniProtKB-SubCell"/>
</dbReference>
<sequence>MKLRISLAKIMAQCGVGIRYVTFIYLVYQVWHSPLAVGAALGVPSLAQGVLGPLAGLLADKFHRPRVIALMYALQCTALLGTMAVTYFGHASTLFVTLLTYFLFFLINGSDILMNPSFNTLMTELVEPNELVRWQAWLNSWGQGVWLGGLIITGFFIERVGATVALTIILLITVAAFLCSASLPETERRLVICNTAVQDGKKLSLFAGFPQAWSAIKNDKFLWTFMWVVALTNIPHNVLLSLPFFLSTDVHAGYAGFSIIEAALAVGTMLASLWFTRRNQTYRINHLLSSAFFIQCLATVCLFVAATYHSIALVTVLMAVYGATDSLFGPAYSFMSVTSPVEVRGQVFGLFNMVAVILNPLMSILTGWLVSVATTSVILLSLVVAFGITAVTLLRLPSLARQI</sequence>
<dbReference type="Pfam" id="PF07690">
    <property type="entry name" value="MFS_1"/>
    <property type="match status" value="1"/>
</dbReference>
<dbReference type="AlphaFoldDB" id="A0A9X7Z7L9"/>
<feature type="transmembrane region" description="Helical" evidence="6">
    <location>
        <begin position="94"/>
        <end position="115"/>
    </location>
</feature>
<comment type="subcellular location">
    <subcellularLocation>
        <location evidence="1">Cell membrane</location>
        <topology evidence="1">Multi-pass membrane protein</topology>
    </subcellularLocation>
</comment>
<feature type="transmembrane region" description="Helical" evidence="6">
    <location>
        <begin position="252"/>
        <end position="275"/>
    </location>
</feature>
<protein>
    <submittedName>
        <fullName evidence="7">MFS transporter</fullName>
    </submittedName>
</protein>
<evidence type="ECO:0000256" key="5">
    <source>
        <dbReference type="ARBA" id="ARBA00023136"/>
    </source>
</evidence>
<gene>
    <name evidence="7" type="ORF">JZ786_23720</name>
</gene>
<evidence type="ECO:0000256" key="3">
    <source>
        <dbReference type="ARBA" id="ARBA00022692"/>
    </source>
</evidence>
<evidence type="ECO:0000256" key="2">
    <source>
        <dbReference type="ARBA" id="ARBA00022475"/>
    </source>
</evidence>
<dbReference type="GO" id="GO:0022857">
    <property type="term" value="F:transmembrane transporter activity"/>
    <property type="evidence" value="ECO:0007669"/>
    <property type="project" value="InterPro"/>
</dbReference>